<feature type="region of interest" description="Disordered" evidence="1">
    <location>
        <begin position="134"/>
        <end position="196"/>
    </location>
</feature>
<dbReference type="EMBL" id="BLAL01000259">
    <property type="protein sequence ID" value="GES97625.1"/>
    <property type="molecule type" value="Genomic_DNA"/>
</dbReference>
<proteinExistence type="predicted"/>
<comment type="caution">
    <text evidence="2">The sequence shown here is derived from an EMBL/GenBank/DDBJ whole genome shotgun (WGS) entry which is preliminary data.</text>
</comment>
<reference evidence="2" key="1">
    <citation type="submission" date="2019-10" db="EMBL/GenBank/DDBJ databases">
        <title>Conservation and host-specific expression of non-tandemly repeated heterogenous ribosome RNA gene in arbuscular mycorrhizal fungi.</title>
        <authorList>
            <person name="Maeda T."/>
            <person name="Kobayashi Y."/>
            <person name="Nakagawa T."/>
            <person name="Ezawa T."/>
            <person name="Yamaguchi K."/>
            <person name="Bino T."/>
            <person name="Nishimoto Y."/>
            <person name="Shigenobu S."/>
            <person name="Kawaguchi M."/>
        </authorList>
    </citation>
    <scope>NUCLEOTIDE SEQUENCE</scope>
    <source>
        <strain evidence="2">HR1</strain>
    </source>
</reference>
<sequence length="266" mass="30490">MIYDIPAKWSHEILLNHLTKWGTTISMTIKRQKKYMTVHVRIALSSFTVSSFDKGLWMYLLGNTPIHWFPDSWSLKERQSHSRFHLAIYNFPDCVPPNALQIRNRYFEKLEDLKRALAEDFTIKKAPYKWSKSVSRHKQSKTVLKGQSSRANTSSSKKRPQNKNKKDNSTVTANGKKKSKASKKRKSRPSQGTNDNKQIADLLLGVLSLLMPSSKGVLPGLYLHDEDEMIQGQFRKSAKQERINCHSPQGAFYLHTYGGSSSLHPE</sequence>
<evidence type="ECO:0000313" key="3">
    <source>
        <dbReference type="Proteomes" id="UP000615446"/>
    </source>
</evidence>
<feature type="compositionally biased region" description="Basic residues" evidence="1">
    <location>
        <begin position="175"/>
        <end position="188"/>
    </location>
</feature>
<accession>A0A8H3QYZ6</accession>
<gene>
    <name evidence="2" type="ORF">RCL2_002421100</name>
</gene>
<dbReference type="AlphaFoldDB" id="A0A8H3QYZ6"/>
<dbReference type="Proteomes" id="UP000615446">
    <property type="component" value="Unassembled WGS sequence"/>
</dbReference>
<protein>
    <submittedName>
        <fullName evidence="2">Uncharacterized protein</fullName>
    </submittedName>
</protein>
<feature type="compositionally biased region" description="Polar residues" evidence="1">
    <location>
        <begin position="141"/>
        <end position="155"/>
    </location>
</feature>
<evidence type="ECO:0000313" key="2">
    <source>
        <dbReference type="EMBL" id="GES97625.1"/>
    </source>
</evidence>
<organism evidence="2 3">
    <name type="scientific">Rhizophagus clarus</name>
    <dbReference type="NCBI Taxonomy" id="94130"/>
    <lineage>
        <taxon>Eukaryota</taxon>
        <taxon>Fungi</taxon>
        <taxon>Fungi incertae sedis</taxon>
        <taxon>Mucoromycota</taxon>
        <taxon>Glomeromycotina</taxon>
        <taxon>Glomeromycetes</taxon>
        <taxon>Glomerales</taxon>
        <taxon>Glomeraceae</taxon>
        <taxon>Rhizophagus</taxon>
    </lineage>
</organism>
<evidence type="ECO:0000256" key="1">
    <source>
        <dbReference type="SAM" id="MobiDB-lite"/>
    </source>
</evidence>
<name>A0A8H3QYZ6_9GLOM</name>